<evidence type="ECO:0000256" key="1">
    <source>
        <dbReference type="ARBA" id="ARBA00022603"/>
    </source>
</evidence>
<evidence type="ECO:0000256" key="2">
    <source>
        <dbReference type="ARBA" id="ARBA00022679"/>
    </source>
</evidence>
<dbReference type="Proteomes" id="UP000316770">
    <property type="component" value="Chromosome"/>
</dbReference>
<dbReference type="Pfam" id="PF10017">
    <property type="entry name" value="Methyltransf_33"/>
    <property type="match status" value="1"/>
</dbReference>
<protein>
    <submittedName>
        <fullName evidence="4">Histidine-specific methyltransferase EgtD</fullName>
        <ecNumber evidence="4">2.1.1.44</ecNumber>
    </submittedName>
</protein>
<dbReference type="RefSeq" id="WP_145288570.1">
    <property type="nucleotide sequence ID" value="NZ_CP036318.1"/>
</dbReference>
<dbReference type="GO" id="GO:0052706">
    <property type="term" value="F:L-histidine N(alpha)-methyltransferase activity"/>
    <property type="evidence" value="ECO:0007669"/>
    <property type="project" value="UniProtKB-EC"/>
</dbReference>
<accession>A0A518IYZ6</accession>
<keyword evidence="2 4" id="KW-0808">Transferase</keyword>
<dbReference type="InterPro" id="IPR019257">
    <property type="entry name" value="MeTrfase_dom"/>
</dbReference>
<dbReference type="InterPro" id="IPR035094">
    <property type="entry name" value="EgtD"/>
</dbReference>
<dbReference type="InterPro" id="IPR051128">
    <property type="entry name" value="EgtD_Methyltrsf_superfamily"/>
</dbReference>
<dbReference type="PANTHER" id="PTHR43397:SF1">
    <property type="entry name" value="ERGOTHIONEINE BIOSYNTHESIS PROTEIN 1"/>
    <property type="match status" value="1"/>
</dbReference>
<sequence>MQPLHRFPATQPHCSTATADASDAEFLQDVLAGLSKSQKHLPCKYFYDERGSKLFDQICELDSYYPTRTETGIMVDNAEAIGRRLGPEAVLVEYGSGSSTKTRQLLDHLQNPTAYIPVDISEDHLLATAERLKADYPDLDIHPIVADFTQGFEIPTAYRNSQLTVYFPGSTIGNLEPDAAIELLRTIARQCDSHGGLLIGVDLDKAEQVLLDAYDDDLGVTAEFNLNLLHRINRQLNGNFAVDKFRHVAIYNAAKARIEIYLESHCAQTVAIGDAQFTFAEGERILTEYSHKYDVSSFADLARHAGLSVDEVWTDPRDYFAVMHFSAT</sequence>
<evidence type="ECO:0000313" key="5">
    <source>
        <dbReference type="Proteomes" id="UP000316770"/>
    </source>
</evidence>
<dbReference type="PIRSF" id="PIRSF018005">
    <property type="entry name" value="UCP018005"/>
    <property type="match status" value="1"/>
</dbReference>
<dbReference type="InterPro" id="IPR029063">
    <property type="entry name" value="SAM-dependent_MTases_sf"/>
</dbReference>
<name>A0A518IYZ6_9BACT</name>
<dbReference type="GO" id="GO:0032259">
    <property type="term" value="P:methylation"/>
    <property type="evidence" value="ECO:0007669"/>
    <property type="project" value="UniProtKB-KW"/>
</dbReference>
<dbReference type="Gene3D" id="3.40.50.150">
    <property type="entry name" value="Vaccinia Virus protein VP39"/>
    <property type="match status" value="1"/>
</dbReference>
<keyword evidence="1 4" id="KW-0489">Methyltransferase</keyword>
<proteinExistence type="predicted"/>
<dbReference type="PANTHER" id="PTHR43397">
    <property type="entry name" value="ERGOTHIONEINE BIOSYNTHESIS PROTEIN 1"/>
    <property type="match status" value="1"/>
</dbReference>
<dbReference type="InterPro" id="IPR017804">
    <property type="entry name" value="MeTrfase_EgtD-like"/>
</dbReference>
<evidence type="ECO:0000313" key="4">
    <source>
        <dbReference type="EMBL" id="QDV58315.1"/>
    </source>
</evidence>
<organism evidence="4 5">
    <name type="scientific">Rosistilla oblonga</name>
    <dbReference type="NCBI Taxonomy" id="2527990"/>
    <lineage>
        <taxon>Bacteria</taxon>
        <taxon>Pseudomonadati</taxon>
        <taxon>Planctomycetota</taxon>
        <taxon>Planctomycetia</taxon>
        <taxon>Pirellulales</taxon>
        <taxon>Pirellulaceae</taxon>
        <taxon>Rosistilla</taxon>
    </lineage>
</organism>
<dbReference type="EC" id="2.1.1.44" evidence="4"/>
<keyword evidence="5" id="KW-1185">Reference proteome</keyword>
<dbReference type="NCBIfam" id="TIGR03438">
    <property type="entry name" value="egtD_ergothio"/>
    <property type="match status" value="1"/>
</dbReference>
<dbReference type="SUPFAM" id="SSF53335">
    <property type="entry name" value="S-adenosyl-L-methionine-dependent methyltransferases"/>
    <property type="match status" value="1"/>
</dbReference>
<gene>
    <name evidence="4" type="primary">egtD</name>
    <name evidence="4" type="ORF">Mal33_43330</name>
</gene>
<dbReference type="AlphaFoldDB" id="A0A518IYZ6"/>
<reference evidence="4 5" key="1">
    <citation type="submission" date="2019-02" db="EMBL/GenBank/DDBJ databases">
        <title>Deep-cultivation of Planctomycetes and their phenomic and genomic characterization uncovers novel biology.</title>
        <authorList>
            <person name="Wiegand S."/>
            <person name="Jogler M."/>
            <person name="Boedeker C."/>
            <person name="Pinto D."/>
            <person name="Vollmers J."/>
            <person name="Rivas-Marin E."/>
            <person name="Kohn T."/>
            <person name="Peeters S.H."/>
            <person name="Heuer A."/>
            <person name="Rast P."/>
            <person name="Oberbeckmann S."/>
            <person name="Bunk B."/>
            <person name="Jeske O."/>
            <person name="Meyerdierks A."/>
            <person name="Storesund J.E."/>
            <person name="Kallscheuer N."/>
            <person name="Luecker S."/>
            <person name="Lage O.M."/>
            <person name="Pohl T."/>
            <person name="Merkel B.J."/>
            <person name="Hornburger P."/>
            <person name="Mueller R.-W."/>
            <person name="Bruemmer F."/>
            <person name="Labrenz M."/>
            <person name="Spormann A.M."/>
            <person name="Op den Camp H."/>
            <person name="Overmann J."/>
            <person name="Amann R."/>
            <person name="Jetten M.S.M."/>
            <person name="Mascher T."/>
            <person name="Medema M.H."/>
            <person name="Devos D.P."/>
            <person name="Kaster A.-K."/>
            <person name="Ovreas L."/>
            <person name="Rohde M."/>
            <person name="Galperin M.Y."/>
            <person name="Jogler C."/>
        </authorList>
    </citation>
    <scope>NUCLEOTIDE SEQUENCE [LARGE SCALE GENOMIC DNA]</scope>
    <source>
        <strain evidence="4 5">Mal33</strain>
    </source>
</reference>
<dbReference type="EMBL" id="CP036318">
    <property type="protein sequence ID" value="QDV58315.1"/>
    <property type="molecule type" value="Genomic_DNA"/>
</dbReference>
<feature type="domain" description="Histidine-specific methyltransferase SAM-dependent" evidence="3">
    <location>
        <begin position="27"/>
        <end position="325"/>
    </location>
</feature>
<evidence type="ECO:0000259" key="3">
    <source>
        <dbReference type="Pfam" id="PF10017"/>
    </source>
</evidence>